<dbReference type="RefSeq" id="WP_160587547.1">
    <property type="nucleotide sequence ID" value="NZ_BMHN01000001.1"/>
</dbReference>
<dbReference type="InterPro" id="IPR011006">
    <property type="entry name" value="CheY-like_superfamily"/>
</dbReference>
<dbReference type="InterPro" id="IPR000792">
    <property type="entry name" value="Tscrpt_reg_LuxR_C"/>
</dbReference>
<protein>
    <submittedName>
        <fullName evidence="6">Response regulator</fullName>
    </submittedName>
</protein>
<dbReference type="GO" id="GO:0000160">
    <property type="term" value="P:phosphorelay signal transduction system"/>
    <property type="evidence" value="ECO:0007669"/>
    <property type="project" value="InterPro"/>
</dbReference>
<dbReference type="SUPFAM" id="SSF46894">
    <property type="entry name" value="C-terminal effector domain of the bipartite response regulators"/>
    <property type="match status" value="1"/>
</dbReference>
<feature type="domain" description="HTH luxR-type" evidence="4">
    <location>
        <begin position="144"/>
        <end position="209"/>
    </location>
</feature>
<dbReference type="InterPro" id="IPR016032">
    <property type="entry name" value="Sig_transdc_resp-reg_C-effctor"/>
</dbReference>
<dbReference type="PROSITE" id="PS00622">
    <property type="entry name" value="HTH_LUXR_1"/>
    <property type="match status" value="1"/>
</dbReference>
<dbReference type="Gene3D" id="1.10.10.10">
    <property type="entry name" value="Winged helix-like DNA-binding domain superfamily/Winged helix DNA-binding domain"/>
    <property type="match status" value="1"/>
</dbReference>
<dbReference type="GeneID" id="300654914"/>
<dbReference type="GO" id="GO:0003677">
    <property type="term" value="F:DNA binding"/>
    <property type="evidence" value="ECO:0007669"/>
    <property type="project" value="UniProtKB-KW"/>
</dbReference>
<gene>
    <name evidence="6" type="ORF">GTQ45_07720</name>
</gene>
<dbReference type="CDD" id="cd06170">
    <property type="entry name" value="LuxR_C_like"/>
    <property type="match status" value="1"/>
</dbReference>
<dbReference type="SUPFAM" id="SSF52172">
    <property type="entry name" value="CheY-like"/>
    <property type="match status" value="1"/>
</dbReference>
<dbReference type="Gene3D" id="3.40.50.2300">
    <property type="match status" value="1"/>
</dbReference>
<feature type="domain" description="Response regulatory" evidence="5">
    <location>
        <begin position="11"/>
        <end position="129"/>
    </location>
</feature>
<dbReference type="PANTHER" id="PTHR45566">
    <property type="entry name" value="HTH-TYPE TRANSCRIPTIONAL REGULATOR YHJB-RELATED"/>
    <property type="match status" value="1"/>
</dbReference>
<dbReference type="CDD" id="cd17535">
    <property type="entry name" value="REC_NarL-like"/>
    <property type="match status" value="1"/>
</dbReference>
<dbReference type="PROSITE" id="PS50110">
    <property type="entry name" value="RESPONSE_REGULATORY"/>
    <property type="match status" value="1"/>
</dbReference>
<accession>A0A845QB79</accession>
<dbReference type="Pfam" id="PF00196">
    <property type="entry name" value="GerE"/>
    <property type="match status" value="1"/>
</dbReference>
<dbReference type="InterPro" id="IPR036388">
    <property type="entry name" value="WH-like_DNA-bd_sf"/>
</dbReference>
<feature type="modified residue" description="4-aspartylphosphate" evidence="3">
    <location>
        <position position="64"/>
    </location>
</feature>
<dbReference type="SMART" id="SM00421">
    <property type="entry name" value="HTH_LUXR"/>
    <property type="match status" value="1"/>
</dbReference>
<evidence type="ECO:0000256" key="1">
    <source>
        <dbReference type="ARBA" id="ARBA00022553"/>
    </source>
</evidence>
<evidence type="ECO:0000259" key="5">
    <source>
        <dbReference type="PROSITE" id="PS50110"/>
    </source>
</evidence>
<dbReference type="InterPro" id="IPR051015">
    <property type="entry name" value="EvgA-like"/>
</dbReference>
<dbReference type="InterPro" id="IPR058245">
    <property type="entry name" value="NreC/VraR/RcsB-like_REC"/>
</dbReference>
<evidence type="ECO:0000256" key="2">
    <source>
        <dbReference type="ARBA" id="ARBA00023125"/>
    </source>
</evidence>
<sequence length="226" mass="23933">MTPGVLMPDQTFLIADDHWLVRQGLRQTLTALSDTLKVHEADSFDEVFTLLKRDDISFDLLLIDMSMPGAQPEAAIAHIRETSPAIPVVVISGSDDPVIIRRMIDCGAAGFVAKSAPPSILVSALQLVLAGGIYVPPSALEASAPATTAVLTERQTQVLNMLAEGAPNKVIAARLGLALPTVKIHVAAVLRRLSARNRVEAVQEAMRLGLIEPPRASSLGDAPPGT</sequence>
<dbReference type="OrthoDB" id="9814495at2"/>
<dbReference type="InterPro" id="IPR001789">
    <property type="entry name" value="Sig_transdc_resp-reg_receiver"/>
</dbReference>
<dbReference type="SMART" id="SM00448">
    <property type="entry name" value="REC"/>
    <property type="match status" value="1"/>
</dbReference>
<proteinExistence type="predicted"/>
<reference evidence="6 7" key="1">
    <citation type="journal article" date="2016" name="Int. J. Syst. Evol. Microbiol.">
        <title>Pyruvatibacter mobilis gen. nov., sp. nov., a marine bacterium from the culture broth of Picochlorum sp. 122.</title>
        <authorList>
            <person name="Wang G."/>
            <person name="Tang M."/>
            <person name="Wu H."/>
            <person name="Dai S."/>
            <person name="Li T."/>
            <person name="Chen C."/>
            <person name="He H."/>
            <person name="Fan J."/>
            <person name="Xiang W."/>
            <person name="Li X."/>
        </authorList>
    </citation>
    <scope>NUCLEOTIDE SEQUENCE [LARGE SCALE GENOMIC DNA]</scope>
    <source>
        <strain evidence="6 7">GYP-11</strain>
    </source>
</reference>
<dbReference type="GO" id="GO:0006355">
    <property type="term" value="P:regulation of DNA-templated transcription"/>
    <property type="evidence" value="ECO:0007669"/>
    <property type="project" value="InterPro"/>
</dbReference>
<keyword evidence="2" id="KW-0238">DNA-binding</keyword>
<evidence type="ECO:0000313" key="7">
    <source>
        <dbReference type="Proteomes" id="UP000470384"/>
    </source>
</evidence>
<comment type="caution">
    <text evidence="6">The sequence shown here is derived from an EMBL/GenBank/DDBJ whole genome shotgun (WGS) entry which is preliminary data.</text>
</comment>
<dbReference type="PANTHER" id="PTHR45566:SF1">
    <property type="entry name" value="HTH-TYPE TRANSCRIPTIONAL REGULATOR YHJB-RELATED"/>
    <property type="match status" value="1"/>
</dbReference>
<name>A0A845QB79_9HYPH</name>
<keyword evidence="1 3" id="KW-0597">Phosphoprotein</keyword>
<dbReference type="AlphaFoldDB" id="A0A845QB79"/>
<dbReference type="Proteomes" id="UP000470384">
    <property type="component" value="Unassembled WGS sequence"/>
</dbReference>
<dbReference type="PROSITE" id="PS50043">
    <property type="entry name" value="HTH_LUXR_2"/>
    <property type="match status" value="1"/>
</dbReference>
<evidence type="ECO:0000256" key="3">
    <source>
        <dbReference type="PROSITE-ProRule" id="PRU00169"/>
    </source>
</evidence>
<dbReference type="Pfam" id="PF00072">
    <property type="entry name" value="Response_reg"/>
    <property type="match status" value="1"/>
</dbReference>
<evidence type="ECO:0000259" key="4">
    <source>
        <dbReference type="PROSITE" id="PS50043"/>
    </source>
</evidence>
<keyword evidence="7" id="KW-1185">Reference proteome</keyword>
<dbReference type="PRINTS" id="PR00038">
    <property type="entry name" value="HTHLUXR"/>
</dbReference>
<organism evidence="6 7">
    <name type="scientific">Pyruvatibacter mobilis</name>
    <dbReference type="NCBI Taxonomy" id="1712261"/>
    <lineage>
        <taxon>Bacteria</taxon>
        <taxon>Pseudomonadati</taxon>
        <taxon>Pseudomonadota</taxon>
        <taxon>Alphaproteobacteria</taxon>
        <taxon>Hyphomicrobiales</taxon>
        <taxon>Parvibaculaceae</taxon>
        <taxon>Pyruvatibacter</taxon>
    </lineage>
</organism>
<evidence type="ECO:0000313" key="6">
    <source>
        <dbReference type="EMBL" id="NBG95619.1"/>
    </source>
</evidence>
<dbReference type="EMBL" id="WXYQ01000005">
    <property type="protein sequence ID" value="NBG95619.1"/>
    <property type="molecule type" value="Genomic_DNA"/>
</dbReference>